<reference evidence="5 6" key="1">
    <citation type="submission" date="2018-09" db="EMBL/GenBank/DDBJ databases">
        <title>Nesterenkonia natronophila sp. nov., an alkaliphilic actinobacteriume isolated from a soda lake, and emended description of the genus Nesterenkonia.</title>
        <authorList>
            <person name="Menes R.J."/>
            <person name="Iriarte A."/>
        </authorList>
    </citation>
    <scope>NUCLEOTIDE SEQUENCE [LARGE SCALE GENOMIC DNA]</scope>
    <source>
        <strain evidence="5 6">M8</strain>
    </source>
</reference>
<feature type="compositionally biased region" description="Polar residues" evidence="3">
    <location>
        <begin position="142"/>
        <end position="153"/>
    </location>
</feature>
<dbReference type="CDD" id="cd06464">
    <property type="entry name" value="ACD_sHsps-like"/>
    <property type="match status" value="1"/>
</dbReference>
<dbReference type="EMBL" id="QYZP01000002">
    <property type="protein sequence ID" value="RJN31868.1"/>
    <property type="molecule type" value="Genomic_DNA"/>
</dbReference>
<evidence type="ECO:0000313" key="5">
    <source>
        <dbReference type="EMBL" id="RJN31868.1"/>
    </source>
</evidence>
<dbReference type="InterPro" id="IPR008978">
    <property type="entry name" value="HSP20-like_chaperone"/>
</dbReference>
<evidence type="ECO:0000256" key="2">
    <source>
        <dbReference type="RuleBase" id="RU003616"/>
    </source>
</evidence>
<comment type="caution">
    <text evidence="5">The sequence shown here is derived from an EMBL/GenBank/DDBJ whole genome shotgun (WGS) entry which is preliminary data.</text>
</comment>
<dbReference type="Gene3D" id="2.60.40.790">
    <property type="match status" value="1"/>
</dbReference>
<accession>A0A3A4F215</accession>
<dbReference type="RefSeq" id="WP_119902654.1">
    <property type="nucleotide sequence ID" value="NZ_QYZP01000002.1"/>
</dbReference>
<dbReference type="AlphaFoldDB" id="A0A3A4F215"/>
<dbReference type="PANTHER" id="PTHR11527">
    <property type="entry name" value="HEAT-SHOCK PROTEIN 20 FAMILY MEMBER"/>
    <property type="match status" value="1"/>
</dbReference>
<dbReference type="InterPro" id="IPR002068">
    <property type="entry name" value="A-crystallin/Hsp20_dom"/>
</dbReference>
<dbReference type="Pfam" id="PF00011">
    <property type="entry name" value="HSP20"/>
    <property type="match status" value="1"/>
</dbReference>
<gene>
    <name evidence="5" type="ORF">D3250_07055</name>
</gene>
<feature type="domain" description="SHSP" evidence="4">
    <location>
        <begin position="31"/>
        <end position="143"/>
    </location>
</feature>
<evidence type="ECO:0000256" key="3">
    <source>
        <dbReference type="SAM" id="MobiDB-lite"/>
    </source>
</evidence>
<evidence type="ECO:0000256" key="1">
    <source>
        <dbReference type="PROSITE-ProRule" id="PRU00285"/>
    </source>
</evidence>
<proteinExistence type="inferred from homology"/>
<dbReference type="Proteomes" id="UP000266615">
    <property type="component" value="Unassembled WGS sequence"/>
</dbReference>
<organism evidence="5 6">
    <name type="scientific">Nesterenkonia natronophila</name>
    <dbReference type="NCBI Taxonomy" id="2174932"/>
    <lineage>
        <taxon>Bacteria</taxon>
        <taxon>Bacillati</taxon>
        <taxon>Actinomycetota</taxon>
        <taxon>Actinomycetes</taxon>
        <taxon>Micrococcales</taxon>
        <taxon>Micrococcaceae</taxon>
        <taxon>Nesterenkonia</taxon>
    </lineage>
</organism>
<feature type="region of interest" description="Disordered" evidence="3">
    <location>
        <begin position="137"/>
        <end position="161"/>
    </location>
</feature>
<dbReference type="InterPro" id="IPR031107">
    <property type="entry name" value="Small_HSP"/>
</dbReference>
<dbReference type="SUPFAM" id="SSF49764">
    <property type="entry name" value="HSP20-like chaperones"/>
    <property type="match status" value="1"/>
</dbReference>
<name>A0A3A4F215_9MICC</name>
<dbReference type="OrthoDB" id="5242916at2"/>
<evidence type="ECO:0000313" key="6">
    <source>
        <dbReference type="Proteomes" id="UP000266615"/>
    </source>
</evidence>
<dbReference type="PROSITE" id="PS01031">
    <property type="entry name" value="SHSP"/>
    <property type="match status" value="1"/>
</dbReference>
<keyword evidence="6" id="KW-1185">Reference proteome</keyword>
<evidence type="ECO:0000259" key="4">
    <source>
        <dbReference type="PROSITE" id="PS01031"/>
    </source>
</evidence>
<comment type="similarity">
    <text evidence="1 2">Belongs to the small heat shock protein (HSP20) family.</text>
</comment>
<protein>
    <submittedName>
        <fullName evidence="5">Hsp20/alpha crystallin family protein</fullName>
    </submittedName>
</protein>
<sequence length="161" mass="17886">MIDSTFTRLDPFALVDDILRQSRMPQFNEDQRRSGFVPPVDARREDEDLVASVDLPGVDPESDISVELSNGGRTLTIAGERKVRHGAEGFREVRYGTFSRTLHLPEAVRDSAISAEYEAGVLTVRVAGVYAEEQPQRIRVRSNPNSQQVSSTGAEAKEIKQ</sequence>